<reference evidence="2 3" key="1">
    <citation type="journal article" date="2018" name="PLoS Genet.">
        <title>Population sequencing reveals clonal diversity and ancestral inbreeding in the grapevine cultivar Chardonnay.</title>
        <authorList>
            <person name="Roach M.J."/>
            <person name="Johnson D.L."/>
            <person name="Bohlmann J."/>
            <person name="van Vuuren H.J."/>
            <person name="Jones S.J."/>
            <person name="Pretorius I.S."/>
            <person name="Schmidt S.A."/>
            <person name="Borneman A.R."/>
        </authorList>
    </citation>
    <scope>NUCLEOTIDE SEQUENCE [LARGE SCALE GENOMIC DNA]</scope>
    <source>
        <strain evidence="3">cv. Chardonnay</strain>
        <tissue evidence="2">Leaf</tissue>
    </source>
</reference>
<evidence type="ECO:0000313" key="2">
    <source>
        <dbReference type="EMBL" id="RVX15543.1"/>
    </source>
</evidence>
<dbReference type="PANTHER" id="PTHR33167:SF29">
    <property type="entry name" value="T28K15.14 PROTEIN"/>
    <property type="match status" value="1"/>
</dbReference>
<sequence>MLIQGDFDLNSAQRYADSTKEVLKQTILDQEIIFRKQVHELHRLYGIQKTLMENLSWKELESYDSWKASTQSNLVGSTQFINQDLLEEHQGVCSELQPRHSSLQKRPFDLQLPADQYISSIDMDLPEKGKSWDSLKESLGDKSSFLGNNVSNPEFLKLSLCIGEDTSKKGGGSRNRYSEKTFSCAQYVIDLEESTEKGSDEDTQTVSPLIFAGLTPSSGDKHELQASVLSNLATSKSGKKDPEDGTMMSCSIVDGSESYQEQTCFHQGLNESYGDVRSNNLFTKKQQFTSYVAGQMDLNRIQFEDSSCYSNDVVVPYPSTASSSGILHGLDGQFEEGGCPTMTCWRKPNADSLNENSDTLPTLTDSNNKSNSTEILPTSAKSNGSNGSELCPIDLESVSGPALDLCEDPGRCCSNTQNEVDLPLEPPTGLLHDGEDTVFSFPYRSHSTVQDGNCKSDCIADNNSSSIKTMLSRVELGGSNLSTFDELPKSQIWSQVAETPFSEQDSSESKHQCHTKKDEESDVNALVQKAAESLIHISLESSACYQECFTNKGSHERENDKREQPQYSSDSFESITLKLMESSADDYSVSSIPFEVNGSEEKDFGFKLRRGRRMKDFQRDILPGLATLTRHEICEDINILDGVIRSREYRRMRSKMGNGENCCTPLRSRRSRRNYGGRRNHL</sequence>
<protein>
    <submittedName>
        <fullName evidence="2">Uncharacterized protein</fullName>
    </submittedName>
</protein>
<gene>
    <name evidence="2" type="ORF">CK203_009063</name>
</gene>
<dbReference type="PANTHER" id="PTHR33167">
    <property type="entry name" value="TRANSCRIPTION FACTOR, PUTATIVE (DUF863)-RELATED"/>
    <property type="match status" value="1"/>
</dbReference>
<feature type="region of interest" description="Disordered" evidence="1">
    <location>
        <begin position="656"/>
        <end position="682"/>
    </location>
</feature>
<evidence type="ECO:0000256" key="1">
    <source>
        <dbReference type="SAM" id="MobiDB-lite"/>
    </source>
</evidence>
<name>A0A438K2X3_VITVI</name>
<feature type="region of interest" description="Disordered" evidence="1">
    <location>
        <begin position="355"/>
        <end position="387"/>
    </location>
</feature>
<dbReference type="Proteomes" id="UP000288805">
    <property type="component" value="Unassembled WGS sequence"/>
</dbReference>
<feature type="compositionally biased region" description="Basic and acidic residues" evidence="1">
    <location>
        <begin position="507"/>
        <end position="519"/>
    </location>
</feature>
<organism evidence="2 3">
    <name type="scientific">Vitis vinifera</name>
    <name type="common">Grape</name>
    <dbReference type="NCBI Taxonomy" id="29760"/>
    <lineage>
        <taxon>Eukaryota</taxon>
        <taxon>Viridiplantae</taxon>
        <taxon>Streptophyta</taxon>
        <taxon>Embryophyta</taxon>
        <taxon>Tracheophyta</taxon>
        <taxon>Spermatophyta</taxon>
        <taxon>Magnoliopsida</taxon>
        <taxon>eudicotyledons</taxon>
        <taxon>Gunneridae</taxon>
        <taxon>Pentapetalae</taxon>
        <taxon>rosids</taxon>
        <taxon>Vitales</taxon>
        <taxon>Vitaceae</taxon>
        <taxon>Viteae</taxon>
        <taxon>Vitis</taxon>
    </lineage>
</organism>
<dbReference type="AlphaFoldDB" id="A0A438K2X3"/>
<feature type="region of interest" description="Disordered" evidence="1">
    <location>
        <begin position="498"/>
        <end position="521"/>
    </location>
</feature>
<proteinExistence type="predicted"/>
<evidence type="ECO:0000313" key="3">
    <source>
        <dbReference type="Proteomes" id="UP000288805"/>
    </source>
</evidence>
<dbReference type="InterPro" id="IPR008581">
    <property type="entry name" value="DUF863_pln"/>
</dbReference>
<feature type="compositionally biased region" description="Basic residues" evidence="1">
    <location>
        <begin position="667"/>
        <end position="682"/>
    </location>
</feature>
<accession>A0A438K2X3</accession>
<dbReference type="Pfam" id="PF05904">
    <property type="entry name" value="DUF863"/>
    <property type="match status" value="2"/>
</dbReference>
<comment type="caution">
    <text evidence="2">The sequence shown here is derived from an EMBL/GenBank/DDBJ whole genome shotgun (WGS) entry which is preliminary data.</text>
</comment>
<dbReference type="EMBL" id="QGNW01000018">
    <property type="protein sequence ID" value="RVX15543.1"/>
    <property type="molecule type" value="Genomic_DNA"/>
</dbReference>